<evidence type="ECO:0000256" key="10">
    <source>
        <dbReference type="ARBA" id="ARBA00048843"/>
    </source>
</evidence>
<dbReference type="Pfam" id="PF08240">
    <property type="entry name" value="ADH_N"/>
    <property type="match status" value="1"/>
</dbReference>
<keyword evidence="3" id="KW-0276">Fatty acid metabolism</keyword>
<accession>A0A6G9GUG5</accession>
<dbReference type="AlphaFoldDB" id="A0A6G9GUG5"/>
<dbReference type="RefSeq" id="WP_167024825.1">
    <property type="nucleotide sequence ID" value="NZ_CP050177.1"/>
</dbReference>
<dbReference type="GO" id="GO:0141148">
    <property type="term" value="F:enoyl-[acyl-carrier-protein] reductase (NADPH) activity"/>
    <property type="evidence" value="ECO:0007669"/>
    <property type="project" value="UniProtKB-EC"/>
</dbReference>
<dbReference type="InterPro" id="IPR013149">
    <property type="entry name" value="ADH-like_C"/>
</dbReference>
<dbReference type="EC" id="1.3.1.104" evidence="9"/>
<dbReference type="CDD" id="cd05282">
    <property type="entry name" value="ETR_like"/>
    <property type="match status" value="1"/>
</dbReference>
<protein>
    <recommendedName>
        <fullName evidence="9">enoyl-[acyl-carrier-protein] reductase</fullName>
        <ecNumber evidence="9">1.3.1.104</ecNumber>
    </recommendedName>
</protein>
<evidence type="ECO:0000256" key="7">
    <source>
        <dbReference type="ARBA" id="ARBA00023098"/>
    </source>
</evidence>
<evidence type="ECO:0000313" key="12">
    <source>
        <dbReference type="EMBL" id="QIQ01898.1"/>
    </source>
</evidence>
<dbReference type="PANTHER" id="PTHR43981:SF2">
    <property type="entry name" value="ENOYL-[ACYL-CARRIER-PROTEIN] REDUCTASE, MITOCHONDRIAL"/>
    <property type="match status" value="1"/>
</dbReference>
<evidence type="ECO:0000256" key="5">
    <source>
        <dbReference type="ARBA" id="ARBA00022946"/>
    </source>
</evidence>
<reference evidence="12 13" key="1">
    <citation type="submission" date="2020-03" db="EMBL/GenBank/DDBJ databases">
        <title>A novel species.</title>
        <authorList>
            <person name="Gao J."/>
        </authorList>
    </citation>
    <scope>NUCLEOTIDE SEQUENCE [LARGE SCALE GENOMIC DNA]</scope>
    <source>
        <strain evidence="12 13">QMT-12</strain>
    </source>
</reference>
<keyword evidence="8" id="KW-0275">Fatty acid biosynthesis</keyword>
<dbReference type="PANTHER" id="PTHR43981">
    <property type="entry name" value="ENOYL-[ACYL-CARRIER-PROTEIN] REDUCTASE, MITOCHONDRIAL"/>
    <property type="match status" value="1"/>
</dbReference>
<keyword evidence="2" id="KW-0444">Lipid biosynthesis</keyword>
<dbReference type="InterPro" id="IPR036291">
    <property type="entry name" value="NAD(P)-bd_dom_sf"/>
</dbReference>
<evidence type="ECO:0000313" key="13">
    <source>
        <dbReference type="Proteomes" id="UP000501179"/>
    </source>
</evidence>
<dbReference type="InterPro" id="IPR011032">
    <property type="entry name" value="GroES-like_sf"/>
</dbReference>
<name>A0A6G9GUG5_9ACTN</name>
<dbReference type="SMART" id="SM00829">
    <property type="entry name" value="PKS_ER"/>
    <property type="match status" value="1"/>
</dbReference>
<dbReference type="Gene3D" id="3.40.50.720">
    <property type="entry name" value="NAD(P)-binding Rossmann-like Domain"/>
    <property type="match status" value="1"/>
</dbReference>
<dbReference type="Gene3D" id="3.90.180.10">
    <property type="entry name" value="Medium-chain alcohol dehydrogenases, catalytic domain"/>
    <property type="match status" value="1"/>
</dbReference>
<keyword evidence="13" id="KW-1185">Reference proteome</keyword>
<dbReference type="SUPFAM" id="SSF50129">
    <property type="entry name" value="GroES-like"/>
    <property type="match status" value="1"/>
</dbReference>
<evidence type="ECO:0000256" key="9">
    <source>
        <dbReference type="ARBA" id="ARBA00038963"/>
    </source>
</evidence>
<dbReference type="Pfam" id="PF00107">
    <property type="entry name" value="ADH_zinc_N"/>
    <property type="match status" value="1"/>
</dbReference>
<dbReference type="InterPro" id="IPR051034">
    <property type="entry name" value="Mito_Enoyl-ACP_Reductase"/>
</dbReference>
<comment type="similarity">
    <text evidence="1">Belongs to the zinc-containing alcohol dehydrogenase family. Quinone oxidoreductase subfamily.</text>
</comment>
<feature type="domain" description="Enoyl reductase (ER)" evidence="11">
    <location>
        <begin position="11"/>
        <end position="315"/>
    </location>
</feature>
<evidence type="ECO:0000259" key="11">
    <source>
        <dbReference type="SMART" id="SM00829"/>
    </source>
</evidence>
<keyword evidence="7" id="KW-0443">Lipid metabolism</keyword>
<evidence type="ECO:0000256" key="4">
    <source>
        <dbReference type="ARBA" id="ARBA00022857"/>
    </source>
</evidence>
<evidence type="ECO:0000256" key="3">
    <source>
        <dbReference type="ARBA" id="ARBA00022832"/>
    </source>
</evidence>
<dbReference type="SUPFAM" id="SSF51735">
    <property type="entry name" value="NAD(P)-binding Rossmann-fold domains"/>
    <property type="match status" value="1"/>
</dbReference>
<keyword evidence="6" id="KW-0560">Oxidoreductase</keyword>
<proteinExistence type="inferred from homology"/>
<dbReference type="EMBL" id="CP050177">
    <property type="protein sequence ID" value="QIQ01898.1"/>
    <property type="molecule type" value="Genomic_DNA"/>
</dbReference>
<evidence type="ECO:0000256" key="2">
    <source>
        <dbReference type="ARBA" id="ARBA00022516"/>
    </source>
</evidence>
<evidence type="ECO:0000256" key="8">
    <source>
        <dbReference type="ARBA" id="ARBA00023160"/>
    </source>
</evidence>
<evidence type="ECO:0000256" key="6">
    <source>
        <dbReference type="ARBA" id="ARBA00023002"/>
    </source>
</evidence>
<dbReference type="Proteomes" id="UP000501179">
    <property type="component" value="Chromosome"/>
</dbReference>
<dbReference type="InterPro" id="IPR013154">
    <property type="entry name" value="ADH-like_N"/>
</dbReference>
<dbReference type="GO" id="GO:0006633">
    <property type="term" value="P:fatty acid biosynthetic process"/>
    <property type="evidence" value="ECO:0007669"/>
    <property type="project" value="UniProtKB-KW"/>
</dbReference>
<keyword evidence="5" id="KW-0809">Transit peptide</keyword>
<organism evidence="12 13">
    <name type="scientific">Streptomyces liangshanensis</name>
    <dbReference type="NCBI Taxonomy" id="2717324"/>
    <lineage>
        <taxon>Bacteria</taxon>
        <taxon>Bacillati</taxon>
        <taxon>Actinomycetota</taxon>
        <taxon>Actinomycetes</taxon>
        <taxon>Kitasatosporales</taxon>
        <taxon>Streptomycetaceae</taxon>
        <taxon>Streptomyces</taxon>
    </lineage>
</organism>
<dbReference type="KEGG" id="slia:HA039_05970"/>
<keyword evidence="4" id="KW-0521">NADP</keyword>
<comment type="catalytic activity">
    <reaction evidence="10">
        <text>a 2,3-saturated acyl-[ACP] + NADP(+) = a (2E)-enoyl-[ACP] + NADPH + H(+)</text>
        <dbReference type="Rhea" id="RHEA:22564"/>
        <dbReference type="Rhea" id="RHEA-COMP:9925"/>
        <dbReference type="Rhea" id="RHEA-COMP:9926"/>
        <dbReference type="ChEBI" id="CHEBI:15378"/>
        <dbReference type="ChEBI" id="CHEBI:57783"/>
        <dbReference type="ChEBI" id="CHEBI:58349"/>
        <dbReference type="ChEBI" id="CHEBI:78784"/>
        <dbReference type="ChEBI" id="CHEBI:78785"/>
        <dbReference type="EC" id="1.3.1.104"/>
    </reaction>
</comment>
<evidence type="ECO:0000256" key="1">
    <source>
        <dbReference type="ARBA" id="ARBA00010371"/>
    </source>
</evidence>
<gene>
    <name evidence="12" type="ORF">HA039_05970</name>
</gene>
<sequence length="330" mass="33748">MKAVQIAAFGSPADVLTVTDLPDPPRPVGDEVVVAVEYSPVNMHDLAFVGGLFFEPPLPAIPGNEGVGRVVATGPDVTGVATGDRVVLPLLSGAWRERVTVPAAGLTALPDGDVRQYAMLASNPPTAGLILDEFVPLRPGDWVAQNAANGGVGRALIAFARARGVRTVNLVRRPEAVAELKAAGADVVVVDGPDAADEIRSLIGDAQVRLAAAAVGGPAASTLLRVLAPGATVVDYGSYGIAVDPRDAEVTERGITVTKFFVGAFDRATKLVPLVDEAVRLVESGALTQPVAAVYPLAEAREAAAHTLRGGKVLLRVAEEQGGASGNAGS</sequence>
<dbReference type="InterPro" id="IPR020843">
    <property type="entry name" value="ER"/>
</dbReference>